<feature type="chain" id="PRO_5002721751" description="Outer membrane protein beta-barrel domain-containing protein" evidence="1">
    <location>
        <begin position="19"/>
        <end position="174"/>
    </location>
</feature>
<sequence precursor="true">MKKLLVLLAALVAVVAMAQVNLDVYGNYNFLIAATPVEATSTSYVSFGALITYEVSEGVEIGGGAGLAYFLPDATSASALLGVNTQYALDLIVGAKYILPIDDFSSVVIKGYGGLSIPGITDFNNFGYLVGIGAAYTYDMVDFSIGAGAGIEMRTYGSNNCTAIPVGASISIRF</sequence>
<reference evidence="2 3" key="1">
    <citation type="submission" date="2007-08" db="EMBL/GenBank/DDBJ databases">
        <title>Complete sequence of Thermotoga lettingae TMO.</title>
        <authorList>
            <consortium name="US DOE Joint Genome Institute"/>
            <person name="Copeland A."/>
            <person name="Lucas S."/>
            <person name="Lapidus A."/>
            <person name="Barry K."/>
            <person name="Glavina del Rio T."/>
            <person name="Dalin E."/>
            <person name="Tice H."/>
            <person name="Pitluck S."/>
            <person name="Foster B."/>
            <person name="Bruce D."/>
            <person name="Schmutz J."/>
            <person name="Larimer F."/>
            <person name="Land M."/>
            <person name="Hauser L."/>
            <person name="Kyrpides N."/>
            <person name="Mikhailova N."/>
            <person name="Nelson K."/>
            <person name="Gogarten J.P."/>
            <person name="Noll K."/>
            <person name="Richardson P."/>
        </authorList>
    </citation>
    <scope>NUCLEOTIDE SEQUENCE [LARGE SCALE GENOMIC DNA]</scope>
    <source>
        <strain evidence="3">ATCC BAA-301 / DSM 14385 / NBRC 107922 / TMO</strain>
    </source>
</reference>
<evidence type="ECO:0000313" key="3">
    <source>
        <dbReference type="Proteomes" id="UP000002016"/>
    </source>
</evidence>
<dbReference type="AlphaFoldDB" id="A8F709"/>
<protein>
    <recommendedName>
        <fullName evidence="4">Outer membrane protein beta-barrel domain-containing protein</fullName>
    </recommendedName>
</protein>
<dbReference type="STRING" id="416591.Tlet_1386"/>
<dbReference type="KEGG" id="tle:Tlet_1386"/>
<reference evidence="2 3" key="2">
    <citation type="journal article" date="2009" name="Proc. Natl. Acad. Sci. U.S.A.">
        <title>On the chimeric nature, thermophilic origin, and phylogenetic placement of the Thermotogales.</title>
        <authorList>
            <person name="Zhaxybayeva O."/>
            <person name="Swithers K.S."/>
            <person name="Lapierre P."/>
            <person name="Fournier G.P."/>
            <person name="Bickhart D.M."/>
            <person name="DeBoy R.T."/>
            <person name="Nelson K.E."/>
            <person name="Nesbo C.L."/>
            <person name="Doolittle W.F."/>
            <person name="Gogarten J.P."/>
            <person name="Noll K.M."/>
        </authorList>
    </citation>
    <scope>NUCLEOTIDE SEQUENCE [LARGE SCALE GENOMIC DNA]</scope>
    <source>
        <strain evidence="3">ATCC BAA-301 / DSM 14385 / NBRC 107922 / TMO</strain>
    </source>
</reference>
<dbReference type="RefSeq" id="WP_012003419.1">
    <property type="nucleotide sequence ID" value="NC_009828.1"/>
</dbReference>
<evidence type="ECO:0000256" key="1">
    <source>
        <dbReference type="SAM" id="SignalP"/>
    </source>
</evidence>
<dbReference type="Proteomes" id="UP000002016">
    <property type="component" value="Chromosome"/>
</dbReference>
<dbReference type="OrthoDB" id="37390at2"/>
<evidence type="ECO:0000313" key="2">
    <source>
        <dbReference type="EMBL" id="ABV33943.1"/>
    </source>
</evidence>
<keyword evidence="1" id="KW-0732">Signal</keyword>
<accession>A8F709</accession>
<proteinExistence type="predicted"/>
<name>A8F709_PSELT</name>
<feature type="signal peptide" evidence="1">
    <location>
        <begin position="1"/>
        <end position="18"/>
    </location>
</feature>
<gene>
    <name evidence="2" type="ordered locus">Tlet_1386</name>
</gene>
<evidence type="ECO:0008006" key="4">
    <source>
        <dbReference type="Google" id="ProtNLM"/>
    </source>
</evidence>
<dbReference type="EMBL" id="CP000812">
    <property type="protein sequence ID" value="ABV33943.1"/>
    <property type="molecule type" value="Genomic_DNA"/>
</dbReference>
<dbReference type="HOGENOM" id="CLU_127152_0_0_0"/>
<organism evidence="2 3">
    <name type="scientific">Pseudothermotoga lettingae (strain ATCC BAA-301 / DSM 14385 / NBRC 107922 / TMO)</name>
    <name type="common">Thermotoga lettingae</name>
    <dbReference type="NCBI Taxonomy" id="416591"/>
    <lineage>
        <taxon>Bacteria</taxon>
        <taxon>Thermotogati</taxon>
        <taxon>Thermotogota</taxon>
        <taxon>Thermotogae</taxon>
        <taxon>Thermotogales</taxon>
        <taxon>Thermotogaceae</taxon>
        <taxon>Pseudothermotoga</taxon>
    </lineage>
</organism>
<keyword evidence="3" id="KW-1185">Reference proteome</keyword>